<evidence type="ECO:0000313" key="6">
    <source>
        <dbReference type="EMBL" id="TDT73671.1"/>
    </source>
</evidence>
<keyword evidence="2" id="KW-0442">Lipid degradation</keyword>
<dbReference type="EMBL" id="SOBH01000003">
    <property type="protein sequence ID" value="TDT73671.1"/>
    <property type="molecule type" value="Genomic_DNA"/>
</dbReference>
<feature type="signal peptide" evidence="4">
    <location>
        <begin position="1"/>
        <end position="19"/>
    </location>
</feature>
<dbReference type="AlphaFoldDB" id="A0A4R7LH75"/>
<evidence type="ECO:0000256" key="3">
    <source>
        <dbReference type="ARBA" id="ARBA00023098"/>
    </source>
</evidence>
<dbReference type="Proteomes" id="UP000294563">
    <property type="component" value="Unassembled WGS sequence"/>
</dbReference>
<proteinExistence type="predicted"/>
<feature type="chain" id="PRO_5020680578" evidence="4">
    <location>
        <begin position="20"/>
        <end position="339"/>
    </location>
</feature>
<dbReference type="InterPro" id="IPR016986">
    <property type="entry name" value="UCP031982_abhydr"/>
</dbReference>
<evidence type="ECO:0000259" key="5">
    <source>
        <dbReference type="Pfam" id="PF12740"/>
    </source>
</evidence>
<sequence length="339" mass="35863">MKHIALLAALSLAPTLAFAETNIGMADFTYEAAHHGKPVSSVIWYPSSEGGTVTRVAENAVFYGVDARQDGPLPEGGKLPVVLLSHGLGGNWRSLAWLAEDLAGQGALVISVNHPASSTFDFDMGEGLKHWTRARDMSRALDKLMDDPTFSGRIDTSRIMAAGFSYGGWTALSLGGVTGNLAGEIAECEVQGDASSHCRDLKKAGVSFGDLKAGIWDASYKDARITHVAAMDPALHHGFTESNVVDLTVDTVLIALGEGADRLVATDFDASGFVDLLPDAKVLRITPAFHFSLLPLCKPAGAEILKEEKDDPVCTDPKGADRAQIHAAVIDALSQQLGL</sequence>
<reference evidence="6 7" key="1">
    <citation type="submission" date="2019-03" db="EMBL/GenBank/DDBJ databases">
        <title>Genomic Encyclopedia of Archaeal and Bacterial Type Strains, Phase II (KMG-II): from individual species to whole genera.</title>
        <authorList>
            <person name="Goeker M."/>
        </authorList>
    </citation>
    <scope>NUCLEOTIDE SEQUENCE [LARGE SCALE GENOMIC DNA]</scope>
    <source>
        <strain evidence="6 7">DSM 29467</strain>
    </source>
</reference>
<keyword evidence="1 6" id="KW-0378">Hydrolase</keyword>
<feature type="domain" description="PET hydrolase/cutinase-like" evidence="5">
    <location>
        <begin position="75"/>
        <end position="172"/>
    </location>
</feature>
<dbReference type="SUPFAM" id="SSF53474">
    <property type="entry name" value="alpha/beta-Hydrolases"/>
    <property type="match status" value="1"/>
</dbReference>
<dbReference type="PANTHER" id="PTHR10272:SF0">
    <property type="entry name" value="PLATELET-ACTIVATING FACTOR ACETYLHYDROLASE"/>
    <property type="match status" value="1"/>
</dbReference>
<dbReference type="Gene3D" id="3.40.50.1820">
    <property type="entry name" value="alpha/beta hydrolase"/>
    <property type="match status" value="1"/>
</dbReference>
<dbReference type="PIRSF" id="PIRSF031982">
    <property type="entry name" value="UCP031982_abhydr"/>
    <property type="match status" value="1"/>
</dbReference>
<dbReference type="RefSeq" id="WP_162848080.1">
    <property type="nucleotide sequence ID" value="NZ_SOBH01000003.1"/>
</dbReference>
<comment type="caution">
    <text evidence="6">The sequence shown here is derived from an EMBL/GenBank/DDBJ whole genome shotgun (WGS) entry which is preliminary data.</text>
</comment>
<keyword evidence="7" id="KW-1185">Reference proteome</keyword>
<dbReference type="Pfam" id="PF12740">
    <property type="entry name" value="PETase"/>
    <property type="match status" value="1"/>
</dbReference>
<dbReference type="InterPro" id="IPR041127">
    <property type="entry name" value="PET_hydrolase/cutinase-like"/>
</dbReference>
<evidence type="ECO:0000313" key="7">
    <source>
        <dbReference type="Proteomes" id="UP000294563"/>
    </source>
</evidence>
<dbReference type="GO" id="GO:0003847">
    <property type="term" value="F:1-alkyl-2-acetylglycerophosphocholine esterase activity"/>
    <property type="evidence" value="ECO:0007669"/>
    <property type="project" value="TreeGrafter"/>
</dbReference>
<dbReference type="InterPro" id="IPR029058">
    <property type="entry name" value="AB_hydrolase_fold"/>
</dbReference>
<name>A0A4R7LH75_9RHOB</name>
<keyword evidence="4" id="KW-0732">Signal</keyword>
<accession>A0A4R7LH75</accession>
<organism evidence="6 7">
    <name type="scientific">Litoreibacter halocynthiae</name>
    <dbReference type="NCBI Taxonomy" id="1242689"/>
    <lineage>
        <taxon>Bacteria</taxon>
        <taxon>Pseudomonadati</taxon>
        <taxon>Pseudomonadota</taxon>
        <taxon>Alphaproteobacteria</taxon>
        <taxon>Rhodobacterales</taxon>
        <taxon>Roseobacteraceae</taxon>
        <taxon>Litoreibacter</taxon>
    </lineage>
</organism>
<dbReference type="GO" id="GO:0016042">
    <property type="term" value="P:lipid catabolic process"/>
    <property type="evidence" value="ECO:0007669"/>
    <property type="project" value="UniProtKB-KW"/>
</dbReference>
<dbReference type="PANTHER" id="PTHR10272">
    <property type="entry name" value="PLATELET-ACTIVATING FACTOR ACETYLHYDROLASE"/>
    <property type="match status" value="1"/>
</dbReference>
<evidence type="ECO:0000256" key="1">
    <source>
        <dbReference type="ARBA" id="ARBA00022801"/>
    </source>
</evidence>
<evidence type="ECO:0000256" key="4">
    <source>
        <dbReference type="SAM" id="SignalP"/>
    </source>
</evidence>
<keyword evidence="3" id="KW-0443">Lipid metabolism</keyword>
<gene>
    <name evidence="6" type="ORF">BDE40_2446</name>
</gene>
<protein>
    <submittedName>
        <fullName evidence="6">Putative dienelactone hydrolase</fullName>
    </submittedName>
</protein>
<evidence type="ECO:0000256" key="2">
    <source>
        <dbReference type="ARBA" id="ARBA00022963"/>
    </source>
</evidence>